<dbReference type="RefSeq" id="WP_039329263.1">
    <property type="nucleotide sequence ID" value="NZ_JTJJ01000026.1"/>
</dbReference>
<evidence type="ECO:0000313" key="1">
    <source>
        <dbReference type="EMBL" id="KHJ68990.1"/>
    </source>
</evidence>
<evidence type="ECO:0008006" key="3">
    <source>
        <dbReference type="Google" id="ProtNLM"/>
    </source>
</evidence>
<evidence type="ECO:0000313" key="2">
    <source>
        <dbReference type="Proteomes" id="UP000030853"/>
    </source>
</evidence>
<dbReference type="Proteomes" id="UP000030853">
    <property type="component" value="Unassembled WGS sequence"/>
</dbReference>
<proteinExistence type="predicted"/>
<organism evidence="1 2">
    <name type="scientific">Pantoea rodasii</name>
    <dbReference type="NCBI Taxonomy" id="1076549"/>
    <lineage>
        <taxon>Bacteria</taxon>
        <taxon>Pseudomonadati</taxon>
        <taxon>Pseudomonadota</taxon>
        <taxon>Gammaproteobacteria</taxon>
        <taxon>Enterobacterales</taxon>
        <taxon>Erwiniaceae</taxon>
        <taxon>Pantoea</taxon>
    </lineage>
</organism>
<dbReference type="SUPFAM" id="SSF48452">
    <property type="entry name" value="TPR-like"/>
    <property type="match status" value="1"/>
</dbReference>
<reference evidence="1 2" key="1">
    <citation type="submission" date="2014-11" db="EMBL/GenBank/DDBJ databases">
        <title>Genome sequencing of Pantoea rodasii ND03.</title>
        <authorList>
            <person name="Muhamad Yunos N.Y."/>
            <person name="Chan K.-G."/>
        </authorList>
    </citation>
    <scope>NUCLEOTIDE SEQUENCE [LARGE SCALE GENOMIC DNA]</scope>
    <source>
        <strain evidence="1 2">ND03</strain>
    </source>
</reference>
<protein>
    <recommendedName>
        <fullName evidence="3">Tetratricopeptide repeat protein</fullName>
    </recommendedName>
</protein>
<accession>A0A0B1RD14</accession>
<dbReference type="InterPro" id="IPR011990">
    <property type="entry name" value="TPR-like_helical_dom_sf"/>
</dbReference>
<comment type="caution">
    <text evidence="1">The sequence shown here is derived from an EMBL/GenBank/DDBJ whole genome shotgun (WGS) entry which is preliminary data.</text>
</comment>
<dbReference type="Gene3D" id="1.25.40.10">
    <property type="entry name" value="Tetratricopeptide repeat domain"/>
    <property type="match status" value="1"/>
</dbReference>
<dbReference type="EMBL" id="JTJJ01000026">
    <property type="protein sequence ID" value="KHJ68990.1"/>
    <property type="molecule type" value="Genomic_DNA"/>
</dbReference>
<dbReference type="AlphaFoldDB" id="A0A0B1RD14"/>
<name>A0A0B1RD14_9GAMM</name>
<sequence>MRKTVSAPRPALVNPAAAAQSRIEGVAARFRQAMAASDFPVACRCCEEVLRVMPHNMQVLSDYALTLMRIGDYKKSYKTYQKIYQAPAAQRAQASETWLDGLTEVCGWLGKPEEVARYGRESLEKSDAIFRQGNKVAFPVGTPPPYNPGSPNENIISFSLYGGQPRYCETLIKNIDVARELYPSWICRVYLDDSVPPHVWQRLKQPNTQLVDMSHEKTIFPTLWRFLVMDDPSVKRYIVRDADSLLSEREVAAVDAWLASPYWFHHMRDYFTHTELLLAGMWGGCHGVFHNVEQQMRDFIVQYSGSERFTDQYFLKVALWPTVRESVLNHDDLFQFHHAQAWPAHPPIRWQTDRFHVGSNAGFSSMAGKVENVTDGWQQIELTCDGQSWRYPAKVKDSEWMLPMPFFLIDAWKAGELTVKALPVSD</sequence>
<gene>
    <name evidence="1" type="ORF">QU24_06255</name>
</gene>